<evidence type="ECO:0000313" key="9">
    <source>
        <dbReference type="EMBL" id="PYD70922.1"/>
    </source>
</evidence>
<feature type="region of interest" description="Disordered" evidence="5">
    <location>
        <begin position="39"/>
        <end position="65"/>
    </location>
</feature>
<feature type="domain" description="TonB-dependent receptor-like beta-barrel" evidence="7">
    <location>
        <begin position="280"/>
        <end position="759"/>
    </location>
</feature>
<sequence length="799" mass="88058">MKKTFSFWTLCLGATALTWDAHAASPDMQQNKVLHAQSDSIPGKGKVTRSAVHHTAQMPQPRNEQISVTRSHSISHGSEQTVGQKVMQQFVPGTNPLKVLAARTPGLSFSSGDALGLDAWSSSLYMRGFFWNELGMTLDGIPLNDQSYNTVSGLGLSQAIITNNIGFMSVSQGGGAVNVASNTNLGGAIQVHSSDPSDRMEGQVSQMFGSNASFRTYGRFDSGKLNSTGTKFYISYARSDTHKWKGGGDQLQQQAEAKLVQPVGQDSHISAFMNWSNNSQWGYADMSLASIRKYGWRTDDYYPDFSKAYAAAAAGNYDTIYDGGQHQVSYLGGLTLDFALTNNLRWKTIFYGNSEVLYTTYGNPYQPSVNTMGGTSAAPFSEQVWQSHEVRYGMTSSVQYNIAHNTIESGIWLENNNQEQSNYFYNEPTLASGAPPLLTIGPYNTYGKAFMSPYGFKWTTDTFQYFLSDVYHPVHNLDIHAGLRSMITTTSGGAQWQDPAFTGSTDPLANGSLTAAAAFLPHVAVNYRFLPGHEVYFDVAENMRGYQVQAYEGGGASPWSVQNQATFKGLQKTLRPERDWVYLVGYRYTSQPVIASIDAYHADAYHRLQYGEVPGSQGLGNIVGTVVDTGHVSIYGVDAALTIQPFKRGVMKGLSAFSSISYNHSTYGSDFPNGSGGYADTRGKKFVNFPQIMYKANITYGYKGAEVHLDANYYSKRYFSYTNDTWVAPYWLVNLGARYRFGDYGPLKGLTFDFSVYNLNNTKYISMMGENGNPTSGDAYSMERGAVRQYFGTISAHFY</sequence>
<dbReference type="InterPro" id="IPR012910">
    <property type="entry name" value="Plug_dom"/>
</dbReference>
<keyword evidence="4" id="KW-0798">TonB box</keyword>
<dbReference type="GO" id="GO:0009279">
    <property type="term" value="C:cell outer membrane"/>
    <property type="evidence" value="ECO:0007669"/>
    <property type="project" value="UniProtKB-SubCell"/>
</dbReference>
<dbReference type="Pfam" id="PF00593">
    <property type="entry name" value="TonB_dep_Rec_b-barrel"/>
    <property type="match status" value="1"/>
</dbReference>
<evidence type="ECO:0000256" key="6">
    <source>
        <dbReference type="SAM" id="SignalP"/>
    </source>
</evidence>
<dbReference type="InterPro" id="IPR037066">
    <property type="entry name" value="Plug_dom_sf"/>
</dbReference>
<name>A0A2V4R4L6_9PROT</name>
<keyword evidence="10" id="KW-1185">Reference proteome</keyword>
<evidence type="ECO:0000259" key="8">
    <source>
        <dbReference type="Pfam" id="PF07715"/>
    </source>
</evidence>
<protein>
    <submittedName>
        <fullName evidence="9">TonB-dependent receptor</fullName>
    </submittedName>
</protein>
<feature type="signal peptide" evidence="6">
    <location>
        <begin position="1"/>
        <end position="23"/>
    </location>
</feature>
<dbReference type="Pfam" id="PF07715">
    <property type="entry name" value="Plug"/>
    <property type="match status" value="1"/>
</dbReference>
<dbReference type="InterPro" id="IPR000531">
    <property type="entry name" value="Beta-barrel_TonB"/>
</dbReference>
<evidence type="ECO:0000256" key="1">
    <source>
        <dbReference type="ARBA" id="ARBA00004442"/>
    </source>
</evidence>
<keyword evidence="2 4" id="KW-0472">Membrane</keyword>
<comment type="subcellular location">
    <subcellularLocation>
        <location evidence="1 4">Cell outer membrane</location>
    </subcellularLocation>
</comment>
<dbReference type="AlphaFoldDB" id="A0A2V4R4L6"/>
<dbReference type="SUPFAM" id="SSF56935">
    <property type="entry name" value="Porins"/>
    <property type="match status" value="1"/>
</dbReference>
<dbReference type="Proteomes" id="UP000247371">
    <property type="component" value="Unassembled WGS sequence"/>
</dbReference>
<evidence type="ECO:0000313" key="10">
    <source>
        <dbReference type="Proteomes" id="UP000247371"/>
    </source>
</evidence>
<accession>A0A2V4R4L6</accession>
<evidence type="ECO:0000256" key="5">
    <source>
        <dbReference type="SAM" id="MobiDB-lite"/>
    </source>
</evidence>
<comment type="similarity">
    <text evidence="4">Belongs to the TonB-dependent receptor family.</text>
</comment>
<dbReference type="EMBL" id="NKUB01000002">
    <property type="protein sequence ID" value="PYD70922.1"/>
    <property type="molecule type" value="Genomic_DNA"/>
</dbReference>
<keyword evidence="9" id="KW-0675">Receptor</keyword>
<keyword evidence="6" id="KW-0732">Signal</keyword>
<evidence type="ECO:0000256" key="4">
    <source>
        <dbReference type="RuleBase" id="RU003357"/>
    </source>
</evidence>
<feature type="chain" id="PRO_5016156621" evidence="6">
    <location>
        <begin position="24"/>
        <end position="799"/>
    </location>
</feature>
<evidence type="ECO:0000256" key="2">
    <source>
        <dbReference type="ARBA" id="ARBA00023136"/>
    </source>
</evidence>
<feature type="domain" description="TonB-dependent receptor plug" evidence="8">
    <location>
        <begin position="77"/>
        <end position="182"/>
    </location>
</feature>
<organism evidence="9 10">
    <name type="scientific">Komagataeibacter swingsii</name>
    <dbReference type="NCBI Taxonomy" id="215220"/>
    <lineage>
        <taxon>Bacteria</taxon>
        <taxon>Pseudomonadati</taxon>
        <taxon>Pseudomonadota</taxon>
        <taxon>Alphaproteobacteria</taxon>
        <taxon>Acetobacterales</taxon>
        <taxon>Acetobacteraceae</taxon>
        <taxon>Komagataeibacter</taxon>
    </lineage>
</organism>
<keyword evidence="3" id="KW-0998">Cell outer membrane</keyword>
<dbReference type="InterPro" id="IPR036942">
    <property type="entry name" value="Beta-barrel_TonB_sf"/>
</dbReference>
<evidence type="ECO:0000259" key="7">
    <source>
        <dbReference type="Pfam" id="PF00593"/>
    </source>
</evidence>
<proteinExistence type="inferred from homology"/>
<gene>
    <name evidence="9" type="ORF">CFR76_03095</name>
</gene>
<evidence type="ECO:0000256" key="3">
    <source>
        <dbReference type="ARBA" id="ARBA00023237"/>
    </source>
</evidence>
<dbReference type="Gene3D" id="2.40.170.20">
    <property type="entry name" value="TonB-dependent receptor, beta-barrel domain"/>
    <property type="match status" value="1"/>
</dbReference>
<dbReference type="Gene3D" id="2.170.130.10">
    <property type="entry name" value="TonB-dependent receptor, plug domain"/>
    <property type="match status" value="1"/>
</dbReference>
<reference evidence="9 10" key="1">
    <citation type="submission" date="2017-07" db="EMBL/GenBank/DDBJ databases">
        <title>A draft genome sequence of Komagataeibacter swingsii LMG 22125.</title>
        <authorList>
            <person name="Skraban J."/>
            <person name="Cleenwerck I."/>
            <person name="Vandamme P."/>
            <person name="Trcek J."/>
        </authorList>
    </citation>
    <scope>NUCLEOTIDE SEQUENCE [LARGE SCALE GENOMIC DNA]</scope>
    <source>
        <strain evidence="9 10">LMG 22125</strain>
    </source>
</reference>
<comment type="caution">
    <text evidence="9">The sequence shown here is derived from an EMBL/GenBank/DDBJ whole genome shotgun (WGS) entry which is preliminary data.</text>
</comment>